<accession>A0A834NUV6</accession>
<evidence type="ECO:0000313" key="2">
    <source>
        <dbReference type="Proteomes" id="UP000617340"/>
    </source>
</evidence>
<comment type="caution">
    <text evidence="1">The sequence shown here is derived from an EMBL/GenBank/DDBJ whole genome shotgun (WGS) entry which is preliminary data.</text>
</comment>
<organism evidence="1 2">
    <name type="scientific">Vespula germanica</name>
    <name type="common">German yellow jacket</name>
    <name type="synonym">Paravespula germanica</name>
    <dbReference type="NCBI Taxonomy" id="30212"/>
    <lineage>
        <taxon>Eukaryota</taxon>
        <taxon>Metazoa</taxon>
        <taxon>Ecdysozoa</taxon>
        <taxon>Arthropoda</taxon>
        <taxon>Hexapoda</taxon>
        <taxon>Insecta</taxon>
        <taxon>Pterygota</taxon>
        <taxon>Neoptera</taxon>
        <taxon>Endopterygota</taxon>
        <taxon>Hymenoptera</taxon>
        <taxon>Apocrita</taxon>
        <taxon>Aculeata</taxon>
        <taxon>Vespoidea</taxon>
        <taxon>Vespidae</taxon>
        <taxon>Vespinae</taxon>
        <taxon>Vespula</taxon>
    </lineage>
</organism>
<name>A0A834NUV6_VESGE</name>
<proteinExistence type="predicted"/>
<evidence type="ECO:0000313" key="1">
    <source>
        <dbReference type="EMBL" id="KAF7418311.1"/>
    </source>
</evidence>
<dbReference type="AlphaFoldDB" id="A0A834NUV6"/>
<gene>
    <name evidence="1" type="ORF">HZH68_000964</name>
</gene>
<sequence>MAGFCLSLSSPFSFLLEVSVGSVGRWWIGIAITTTITAIPSKKHGITQLVLISLCSTLQLRRSEAQPNILVDVFKMTPESVQVIAVEYTYDARTSDNGSGVNEILVTTTLVSFWQRYSQGKHLGCDRTRYETMATKFRAISKEEKDRKGCGVDNG</sequence>
<reference evidence="1" key="1">
    <citation type="journal article" date="2020" name="G3 (Bethesda)">
        <title>High-Quality Assemblies for Three Invasive Social Wasps from the &lt;i&gt;Vespula&lt;/i&gt; Genus.</title>
        <authorList>
            <person name="Harrop T.W.R."/>
            <person name="Guhlin J."/>
            <person name="McLaughlin G.M."/>
            <person name="Permina E."/>
            <person name="Stockwell P."/>
            <person name="Gilligan J."/>
            <person name="Le Lec M.F."/>
            <person name="Gruber M.A.M."/>
            <person name="Quinn O."/>
            <person name="Lovegrove M."/>
            <person name="Duncan E.J."/>
            <person name="Remnant E.J."/>
            <person name="Van Eeckhoven J."/>
            <person name="Graham B."/>
            <person name="Knapp R.A."/>
            <person name="Langford K.W."/>
            <person name="Kronenberg Z."/>
            <person name="Press M.O."/>
            <person name="Eacker S.M."/>
            <person name="Wilson-Rankin E.E."/>
            <person name="Purcell J."/>
            <person name="Lester P.J."/>
            <person name="Dearden P.K."/>
        </authorList>
    </citation>
    <scope>NUCLEOTIDE SEQUENCE</scope>
    <source>
        <strain evidence="1">Linc-1</strain>
    </source>
</reference>
<dbReference type="Proteomes" id="UP000617340">
    <property type="component" value="Unassembled WGS sequence"/>
</dbReference>
<dbReference type="EMBL" id="JACSDZ010000001">
    <property type="protein sequence ID" value="KAF7418311.1"/>
    <property type="molecule type" value="Genomic_DNA"/>
</dbReference>
<keyword evidence="2" id="KW-1185">Reference proteome</keyword>
<protein>
    <submittedName>
        <fullName evidence="1">Uncharacterized protein</fullName>
    </submittedName>
</protein>